<comment type="pathway">
    <text evidence="1 5">Purine metabolism; purine nucleoside salvage.</text>
</comment>
<comment type="caution">
    <text evidence="7">The sequence shown here is derived from an EMBL/GenBank/DDBJ whole genome shotgun (WGS) entry which is preliminary data.</text>
</comment>
<evidence type="ECO:0000313" key="7">
    <source>
        <dbReference type="EMBL" id="HGE98616.1"/>
    </source>
</evidence>
<dbReference type="EC" id="2.4.2.1" evidence="5"/>
<dbReference type="GO" id="GO:0005737">
    <property type="term" value="C:cytoplasm"/>
    <property type="evidence" value="ECO:0007669"/>
    <property type="project" value="TreeGrafter"/>
</dbReference>
<dbReference type="NCBIfam" id="TIGR01700">
    <property type="entry name" value="PNPH"/>
    <property type="match status" value="1"/>
</dbReference>
<dbReference type="Pfam" id="PF01048">
    <property type="entry name" value="PNP_UDP_1"/>
    <property type="match status" value="1"/>
</dbReference>
<evidence type="ECO:0000256" key="2">
    <source>
        <dbReference type="ARBA" id="ARBA00006751"/>
    </source>
</evidence>
<keyword evidence="3 5" id="KW-0328">Glycosyltransferase</keyword>
<accession>A0A7C3YRZ0</accession>
<proteinExistence type="inferred from homology"/>
<dbReference type="PIRSF" id="PIRSF000477">
    <property type="entry name" value="PurNPase"/>
    <property type="match status" value="1"/>
</dbReference>
<dbReference type="UniPathway" id="UPA00606"/>
<dbReference type="EMBL" id="DTMQ01000009">
    <property type="protein sequence ID" value="HGE98616.1"/>
    <property type="molecule type" value="Genomic_DNA"/>
</dbReference>
<comment type="similarity">
    <text evidence="2 5">Belongs to the PNP/MTAP phosphorylase family.</text>
</comment>
<dbReference type="InterPro" id="IPR011270">
    <property type="entry name" value="Pur_Nuc_Pase_Ino/Guo-sp"/>
</dbReference>
<feature type="domain" description="Nucleoside phosphorylase" evidence="6">
    <location>
        <begin position="30"/>
        <end position="276"/>
    </location>
</feature>
<dbReference type="CDD" id="cd09009">
    <property type="entry name" value="PNP-EcPNPII_like"/>
    <property type="match status" value="1"/>
</dbReference>
<reference evidence="7" key="1">
    <citation type="journal article" date="2020" name="mSystems">
        <title>Genome- and Community-Level Interaction Insights into Carbon Utilization and Element Cycling Functions of Hydrothermarchaeota in Hydrothermal Sediment.</title>
        <authorList>
            <person name="Zhou Z."/>
            <person name="Liu Y."/>
            <person name="Xu W."/>
            <person name="Pan J."/>
            <person name="Luo Z.H."/>
            <person name="Li M."/>
        </authorList>
    </citation>
    <scope>NUCLEOTIDE SEQUENCE [LARGE SCALE GENOMIC DNA]</scope>
    <source>
        <strain evidence="7">SpSt-906</strain>
    </source>
</reference>
<name>A0A7C3YRZ0_UNCW3</name>
<sequence length="279" mass="31135">MRFIPLKLEMKEWIDEGFKKIREITDFKPKVGIILGTGLGRLAKEIEAVKIIPYSEIPHLPRPTVESHTGRLIFGHLEKRSVCAFEGRFHYYEGYSMFEITLPVRLMRRLGVERMIVSNAAGGLNPLFQPGDIMVITDHINFQPDNPLRGLSDPDFGPRFPDMFQCYDPKMIELAESVALELKIPLKKGVYIAVSGPNLETAAEYRLFRLFGADAVGMSTVPEVIVARQVGIKVLGFSVITDMGLPDAMKPVDLAEILANANKAEPKLTSLIKGIVARL</sequence>
<dbReference type="InterPro" id="IPR000845">
    <property type="entry name" value="Nucleoside_phosphorylase_d"/>
</dbReference>
<dbReference type="NCBIfam" id="NF006054">
    <property type="entry name" value="PRK08202.1"/>
    <property type="match status" value="1"/>
</dbReference>
<dbReference type="PANTHER" id="PTHR11904">
    <property type="entry name" value="METHYLTHIOADENOSINE/PURINE NUCLEOSIDE PHOSPHORYLASE"/>
    <property type="match status" value="1"/>
</dbReference>
<dbReference type="AlphaFoldDB" id="A0A7C3YRZ0"/>
<dbReference type="Gene3D" id="3.40.50.1580">
    <property type="entry name" value="Nucleoside phosphorylase domain"/>
    <property type="match status" value="1"/>
</dbReference>
<evidence type="ECO:0000256" key="5">
    <source>
        <dbReference type="PIRNR" id="PIRNR000477"/>
    </source>
</evidence>
<gene>
    <name evidence="7" type="ORF">ENX07_00875</name>
</gene>
<dbReference type="PANTHER" id="PTHR11904:SF9">
    <property type="entry name" value="PURINE NUCLEOSIDE PHOSPHORYLASE-RELATED"/>
    <property type="match status" value="1"/>
</dbReference>
<dbReference type="SUPFAM" id="SSF53167">
    <property type="entry name" value="Purine and uridine phosphorylases"/>
    <property type="match status" value="1"/>
</dbReference>
<dbReference type="InterPro" id="IPR011268">
    <property type="entry name" value="Purine_phosphorylase"/>
</dbReference>
<dbReference type="GO" id="GO:0009116">
    <property type="term" value="P:nucleoside metabolic process"/>
    <property type="evidence" value="ECO:0007669"/>
    <property type="project" value="InterPro"/>
</dbReference>
<comment type="function">
    <text evidence="5">The purine nucleoside phosphorylases catalyze the phosphorolytic breakdown of the N-glycosidic bond in the beta-(deoxy)ribonucleoside molecules, with the formation of the corresponding free purine bases and pentose-1-phosphate.</text>
</comment>
<evidence type="ECO:0000259" key="6">
    <source>
        <dbReference type="Pfam" id="PF01048"/>
    </source>
</evidence>
<evidence type="ECO:0000256" key="1">
    <source>
        <dbReference type="ARBA" id="ARBA00005058"/>
    </source>
</evidence>
<protein>
    <recommendedName>
        <fullName evidence="5">Purine nucleoside phosphorylase</fullName>
        <ecNumber evidence="5">2.4.2.1</ecNumber>
    </recommendedName>
    <alternativeName>
        <fullName evidence="5">Inosine-guanosine phosphorylase</fullName>
    </alternativeName>
</protein>
<dbReference type="GO" id="GO:0004731">
    <property type="term" value="F:purine-nucleoside phosphorylase activity"/>
    <property type="evidence" value="ECO:0007669"/>
    <property type="project" value="UniProtKB-EC"/>
</dbReference>
<dbReference type="NCBIfam" id="TIGR01697">
    <property type="entry name" value="PNPH-PUNA-XAPA"/>
    <property type="match status" value="1"/>
</dbReference>
<evidence type="ECO:0000256" key="3">
    <source>
        <dbReference type="ARBA" id="ARBA00022676"/>
    </source>
</evidence>
<keyword evidence="4 5" id="KW-0808">Transferase</keyword>
<dbReference type="InterPro" id="IPR035994">
    <property type="entry name" value="Nucleoside_phosphorylase_sf"/>
</dbReference>
<evidence type="ECO:0000256" key="4">
    <source>
        <dbReference type="ARBA" id="ARBA00022679"/>
    </source>
</evidence>
<organism evidence="7">
    <name type="scientific">candidate division WOR-3 bacterium</name>
    <dbReference type="NCBI Taxonomy" id="2052148"/>
    <lineage>
        <taxon>Bacteria</taxon>
        <taxon>Bacteria division WOR-3</taxon>
    </lineage>
</organism>